<dbReference type="EMBL" id="KV442012">
    <property type="protein sequence ID" value="OAQ36207.1"/>
    <property type="molecule type" value="Genomic_DNA"/>
</dbReference>
<gene>
    <name evidence="3" type="ORF">K457DRAFT_27207</name>
</gene>
<dbReference type="PROSITE" id="PS51819">
    <property type="entry name" value="VOC"/>
    <property type="match status" value="1"/>
</dbReference>
<keyword evidence="4" id="KW-1185">Reference proteome</keyword>
<sequence>MPKTGTFSHVSLSVSDYEAGKKYYNFLFVDILGYKQVADHPYYCMWALSSGECFCISPGNKTPHHKQNPGLHHLAMNVGTKEEIDAAYQKILKFHEENKSLTGCSILDAPALYPQYGEGYYAVFFTDPDNIKLELAYTPNYH</sequence>
<evidence type="ECO:0000313" key="3">
    <source>
        <dbReference type="EMBL" id="OAQ36207.1"/>
    </source>
</evidence>
<dbReference type="InterPro" id="IPR029068">
    <property type="entry name" value="Glyas_Bleomycin-R_OHBP_Dase"/>
</dbReference>
<dbReference type="Proteomes" id="UP000078512">
    <property type="component" value="Unassembled WGS sequence"/>
</dbReference>
<organism evidence="3 4">
    <name type="scientific">Linnemannia elongata AG-77</name>
    <dbReference type="NCBI Taxonomy" id="1314771"/>
    <lineage>
        <taxon>Eukaryota</taxon>
        <taxon>Fungi</taxon>
        <taxon>Fungi incertae sedis</taxon>
        <taxon>Mucoromycota</taxon>
        <taxon>Mortierellomycotina</taxon>
        <taxon>Mortierellomycetes</taxon>
        <taxon>Mortierellales</taxon>
        <taxon>Mortierellaceae</taxon>
        <taxon>Linnemannia</taxon>
    </lineage>
</organism>
<accession>A0A197KEQ7</accession>
<protein>
    <recommendedName>
        <fullName evidence="2">VOC domain-containing protein</fullName>
    </recommendedName>
</protein>
<evidence type="ECO:0000313" key="4">
    <source>
        <dbReference type="Proteomes" id="UP000078512"/>
    </source>
</evidence>
<feature type="domain" description="VOC" evidence="2">
    <location>
        <begin position="6"/>
        <end position="138"/>
    </location>
</feature>
<dbReference type="OrthoDB" id="10249419at2759"/>
<dbReference type="InterPro" id="IPR004360">
    <property type="entry name" value="Glyas_Fos-R_dOase_dom"/>
</dbReference>
<dbReference type="InterPro" id="IPR051332">
    <property type="entry name" value="Fosfomycin_Res_Enzymes"/>
</dbReference>
<dbReference type="GO" id="GO:0046872">
    <property type="term" value="F:metal ion binding"/>
    <property type="evidence" value="ECO:0007669"/>
    <property type="project" value="UniProtKB-KW"/>
</dbReference>
<dbReference type="AlphaFoldDB" id="A0A197KEQ7"/>
<name>A0A197KEQ7_9FUNG</name>
<evidence type="ECO:0000256" key="1">
    <source>
        <dbReference type="ARBA" id="ARBA00022723"/>
    </source>
</evidence>
<reference evidence="3 4" key="1">
    <citation type="submission" date="2016-05" db="EMBL/GenBank/DDBJ databases">
        <title>Genome sequencing reveals origins of a unique bacterial endosymbiosis in the earliest lineages of terrestrial Fungi.</title>
        <authorList>
            <consortium name="DOE Joint Genome Institute"/>
            <person name="Uehling J."/>
            <person name="Gryganskyi A."/>
            <person name="Hameed K."/>
            <person name="Tschaplinski T."/>
            <person name="Misztal P."/>
            <person name="Wu S."/>
            <person name="Desiro A."/>
            <person name="Vande Pol N."/>
            <person name="Du Z.-Y."/>
            <person name="Zienkiewicz A."/>
            <person name="Zienkiewicz K."/>
            <person name="Morin E."/>
            <person name="Tisserant E."/>
            <person name="Splivallo R."/>
            <person name="Hainaut M."/>
            <person name="Henrissat B."/>
            <person name="Ohm R."/>
            <person name="Kuo A."/>
            <person name="Yan J."/>
            <person name="Lipzen A."/>
            <person name="Nolan M."/>
            <person name="Labutti K."/>
            <person name="Barry K."/>
            <person name="Goldstein A."/>
            <person name="Labbe J."/>
            <person name="Schadt C."/>
            <person name="Tuskan G."/>
            <person name="Grigoriev I."/>
            <person name="Martin F."/>
            <person name="Vilgalys R."/>
            <person name="Bonito G."/>
        </authorList>
    </citation>
    <scope>NUCLEOTIDE SEQUENCE [LARGE SCALE GENOMIC DNA]</scope>
    <source>
        <strain evidence="3 4">AG-77</strain>
    </source>
</reference>
<evidence type="ECO:0000259" key="2">
    <source>
        <dbReference type="PROSITE" id="PS51819"/>
    </source>
</evidence>
<dbReference type="PANTHER" id="PTHR36113:SF6">
    <property type="entry name" value="FOSFOMYCIN RESISTANCE PROTEIN FOSX"/>
    <property type="match status" value="1"/>
</dbReference>
<dbReference type="InterPro" id="IPR037523">
    <property type="entry name" value="VOC_core"/>
</dbReference>
<dbReference type="SUPFAM" id="SSF54593">
    <property type="entry name" value="Glyoxalase/Bleomycin resistance protein/Dihydroxybiphenyl dioxygenase"/>
    <property type="match status" value="1"/>
</dbReference>
<dbReference type="PANTHER" id="PTHR36113">
    <property type="entry name" value="LYASE, PUTATIVE-RELATED-RELATED"/>
    <property type="match status" value="1"/>
</dbReference>
<proteinExistence type="predicted"/>
<dbReference type="Gene3D" id="3.10.180.10">
    <property type="entry name" value="2,3-Dihydroxybiphenyl 1,2-Dioxygenase, domain 1"/>
    <property type="match status" value="1"/>
</dbReference>
<keyword evidence="1" id="KW-0479">Metal-binding</keyword>
<dbReference type="Pfam" id="PF00903">
    <property type="entry name" value="Glyoxalase"/>
    <property type="match status" value="1"/>
</dbReference>